<comment type="caution">
    <text evidence="2">The sequence shown here is derived from an EMBL/GenBank/DDBJ whole genome shotgun (WGS) entry which is preliminary data.</text>
</comment>
<organism evidence="2 3">
    <name type="scientific">Candidatus Jorgensenbacteria bacterium RIFCSPLOWO2_01_FULL_45_25b</name>
    <dbReference type="NCBI Taxonomy" id="1798471"/>
    <lineage>
        <taxon>Bacteria</taxon>
        <taxon>Candidatus Joergenseniibacteriota</taxon>
    </lineage>
</organism>
<feature type="transmembrane region" description="Helical" evidence="1">
    <location>
        <begin position="21"/>
        <end position="47"/>
    </location>
</feature>
<dbReference type="EMBL" id="MFKK01000027">
    <property type="protein sequence ID" value="OGG40401.1"/>
    <property type="molecule type" value="Genomic_DNA"/>
</dbReference>
<name>A0A1F6BU04_9BACT</name>
<reference evidence="2 3" key="1">
    <citation type="journal article" date="2016" name="Nat. Commun.">
        <title>Thousands of microbial genomes shed light on interconnected biogeochemical processes in an aquifer system.</title>
        <authorList>
            <person name="Anantharaman K."/>
            <person name="Brown C.T."/>
            <person name="Hug L.A."/>
            <person name="Sharon I."/>
            <person name="Castelle C.J."/>
            <person name="Probst A.J."/>
            <person name="Thomas B.C."/>
            <person name="Singh A."/>
            <person name="Wilkins M.J."/>
            <person name="Karaoz U."/>
            <person name="Brodie E.L."/>
            <person name="Williams K.H."/>
            <person name="Hubbard S.S."/>
            <person name="Banfield J.F."/>
        </authorList>
    </citation>
    <scope>NUCLEOTIDE SEQUENCE [LARGE SCALE GENOMIC DNA]</scope>
</reference>
<proteinExistence type="predicted"/>
<protein>
    <submittedName>
        <fullName evidence="2">Uncharacterized protein</fullName>
    </submittedName>
</protein>
<dbReference type="STRING" id="1798471.A3A21_03220"/>
<accession>A0A1F6BU04</accession>
<keyword evidence="1" id="KW-1133">Transmembrane helix</keyword>
<keyword evidence="1" id="KW-0812">Transmembrane</keyword>
<keyword evidence="1" id="KW-0472">Membrane</keyword>
<evidence type="ECO:0000313" key="3">
    <source>
        <dbReference type="Proteomes" id="UP000176996"/>
    </source>
</evidence>
<sequence length="177" mass="19436">MINLLPQSAQKELQGQYRGHLVIIILWLILLATFLSLVMLVPSYIIFASRSQTLSASLSNEDKDSVAMEQITKSLATLADIGENVRKLAPTEEFSMADLFSHLSATSTPGIVLSSLQYTRGQTLLLSGKAKDRESLRAFVIWLQADKMFSKVDSPISNLLGGKDIPLSIILTLRAKS</sequence>
<gene>
    <name evidence="2" type="ORF">A3A21_03220</name>
</gene>
<evidence type="ECO:0000256" key="1">
    <source>
        <dbReference type="SAM" id="Phobius"/>
    </source>
</evidence>
<dbReference type="Proteomes" id="UP000176996">
    <property type="component" value="Unassembled WGS sequence"/>
</dbReference>
<dbReference type="AlphaFoldDB" id="A0A1F6BU04"/>
<evidence type="ECO:0000313" key="2">
    <source>
        <dbReference type="EMBL" id="OGG40401.1"/>
    </source>
</evidence>